<dbReference type="OrthoDB" id="4131217at2759"/>
<dbReference type="Proteomes" id="UP000001072">
    <property type="component" value="Unassembled WGS sequence"/>
</dbReference>
<dbReference type="PANTHER" id="PTHR42760">
    <property type="entry name" value="SHORT-CHAIN DEHYDROGENASES/REDUCTASES FAMILY MEMBER"/>
    <property type="match status" value="1"/>
</dbReference>
<dbReference type="PANTHER" id="PTHR42760:SF115">
    <property type="entry name" value="3-OXOACYL-[ACYL-CARRIER-PROTEIN] REDUCTASE FABG"/>
    <property type="match status" value="1"/>
</dbReference>
<dbReference type="InterPro" id="IPR057326">
    <property type="entry name" value="KR_dom"/>
</dbReference>
<dbReference type="eggNOG" id="KOG0725">
    <property type="taxonomic scope" value="Eukaryota"/>
</dbReference>
<keyword evidence="2" id="KW-0521">NADP</keyword>
<comment type="similarity">
    <text evidence="1">Belongs to the short-chain dehydrogenases/reductases (SDR) family.</text>
</comment>
<dbReference type="InParanoid" id="F4R8I3"/>
<keyword evidence="3" id="KW-0560">Oxidoreductase</keyword>
<dbReference type="SMART" id="SM00822">
    <property type="entry name" value="PKS_KR"/>
    <property type="match status" value="1"/>
</dbReference>
<accession>F4R8I3</accession>
<gene>
    <name evidence="5" type="ORF">MELLADRAFT_46868</name>
</gene>
<evidence type="ECO:0000313" key="6">
    <source>
        <dbReference type="Proteomes" id="UP000001072"/>
    </source>
</evidence>
<evidence type="ECO:0000259" key="4">
    <source>
        <dbReference type="SMART" id="SM00822"/>
    </source>
</evidence>
<dbReference type="HOGENOM" id="CLU_010194_1_0_1"/>
<dbReference type="PRINTS" id="PR00081">
    <property type="entry name" value="GDHRDH"/>
</dbReference>
<dbReference type="VEuPathDB" id="FungiDB:MELLADRAFT_46868"/>
<proteinExistence type="inferred from homology"/>
<dbReference type="PROSITE" id="PS00061">
    <property type="entry name" value="ADH_SHORT"/>
    <property type="match status" value="1"/>
</dbReference>
<dbReference type="KEGG" id="mlr:MELLADRAFT_46868"/>
<dbReference type="Pfam" id="PF13561">
    <property type="entry name" value="adh_short_C2"/>
    <property type="match status" value="1"/>
</dbReference>
<sequence length="308" mass="31865">MNKASGTTNAGKGKGEPVERLAQILGHFSSRTSSRKLHGKVCILTGVGNEKGIGWATAVLFAQEGAKHMYLLDMDGSALPKLSSKIKGISPEIGVSTFEGDASSEELIKTICHAALEEHGHLDVFFANAGIATGAPIQSTSYQTVEKVLKINALSCWLAVKYASASMLKNKDTQTSNANTHRGGSIILTSSIAGIRSGAGSADYSASKAAVASLALTGANAYPGANIRINAICPGLIHTQMTDPIFSLTSDKSKIGQLCSLRRYGLADEVAGVVLFLAGGDSSYVNGAVIPVDGGLSSSHPVVPGRSY</sequence>
<evidence type="ECO:0000256" key="1">
    <source>
        <dbReference type="ARBA" id="ARBA00006484"/>
    </source>
</evidence>
<evidence type="ECO:0000256" key="3">
    <source>
        <dbReference type="ARBA" id="ARBA00023002"/>
    </source>
</evidence>
<dbReference type="SUPFAM" id="SSF51735">
    <property type="entry name" value="NAD(P)-binding Rossmann-fold domains"/>
    <property type="match status" value="1"/>
</dbReference>
<protein>
    <recommendedName>
        <fullName evidence="4">Ketoreductase domain-containing protein</fullName>
    </recommendedName>
</protein>
<dbReference type="AlphaFoldDB" id="F4R8I3"/>
<name>F4R8I3_MELLP</name>
<dbReference type="EMBL" id="GL883092">
    <property type="protein sequence ID" value="EGG11596.1"/>
    <property type="molecule type" value="Genomic_DNA"/>
</dbReference>
<dbReference type="Gene3D" id="3.40.50.720">
    <property type="entry name" value="NAD(P)-binding Rossmann-like Domain"/>
    <property type="match status" value="1"/>
</dbReference>
<evidence type="ECO:0000256" key="2">
    <source>
        <dbReference type="ARBA" id="ARBA00022857"/>
    </source>
</evidence>
<dbReference type="InterPro" id="IPR020904">
    <property type="entry name" value="Sc_DH/Rdtase_CS"/>
</dbReference>
<organism evidence="6">
    <name type="scientific">Melampsora larici-populina (strain 98AG31 / pathotype 3-4-7)</name>
    <name type="common">Poplar leaf rust fungus</name>
    <dbReference type="NCBI Taxonomy" id="747676"/>
    <lineage>
        <taxon>Eukaryota</taxon>
        <taxon>Fungi</taxon>
        <taxon>Dikarya</taxon>
        <taxon>Basidiomycota</taxon>
        <taxon>Pucciniomycotina</taxon>
        <taxon>Pucciniomycetes</taxon>
        <taxon>Pucciniales</taxon>
        <taxon>Melampsoraceae</taxon>
        <taxon>Melampsora</taxon>
    </lineage>
</organism>
<dbReference type="InterPro" id="IPR002347">
    <property type="entry name" value="SDR_fam"/>
</dbReference>
<reference evidence="6" key="1">
    <citation type="journal article" date="2011" name="Proc. Natl. Acad. Sci. U.S.A.">
        <title>Obligate biotrophy features unraveled by the genomic analysis of rust fungi.</title>
        <authorList>
            <person name="Duplessis S."/>
            <person name="Cuomo C.A."/>
            <person name="Lin Y.-C."/>
            <person name="Aerts A."/>
            <person name="Tisserant E."/>
            <person name="Veneault-Fourrey C."/>
            <person name="Joly D.L."/>
            <person name="Hacquard S."/>
            <person name="Amselem J."/>
            <person name="Cantarel B.L."/>
            <person name="Chiu R."/>
            <person name="Coutinho P.M."/>
            <person name="Feau N."/>
            <person name="Field M."/>
            <person name="Frey P."/>
            <person name="Gelhaye E."/>
            <person name="Goldberg J."/>
            <person name="Grabherr M.G."/>
            <person name="Kodira C.D."/>
            <person name="Kohler A."/>
            <person name="Kuees U."/>
            <person name="Lindquist E.A."/>
            <person name="Lucas S.M."/>
            <person name="Mago R."/>
            <person name="Mauceli E."/>
            <person name="Morin E."/>
            <person name="Murat C."/>
            <person name="Pangilinan J.L."/>
            <person name="Park R."/>
            <person name="Pearson M."/>
            <person name="Quesneville H."/>
            <person name="Rouhier N."/>
            <person name="Sakthikumar S."/>
            <person name="Salamov A.A."/>
            <person name="Schmutz J."/>
            <person name="Selles B."/>
            <person name="Shapiro H."/>
            <person name="Tanguay P."/>
            <person name="Tuskan G.A."/>
            <person name="Henrissat B."/>
            <person name="Van de Peer Y."/>
            <person name="Rouze P."/>
            <person name="Ellis J.G."/>
            <person name="Dodds P.N."/>
            <person name="Schein J.E."/>
            <person name="Zhong S."/>
            <person name="Hamelin R.C."/>
            <person name="Grigoriev I.V."/>
            <person name="Szabo L.J."/>
            <person name="Martin F."/>
        </authorList>
    </citation>
    <scope>NUCLEOTIDE SEQUENCE [LARGE SCALE GENOMIC DNA]</scope>
    <source>
        <strain evidence="6">98AG31 / pathotype 3-4-7</strain>
    </source>
</reference>
<dbReference type="STRING" id="747676.F4R8I3"/>
<dbReference type="GeneID" id="18928380"/>
<dbReference type="CDD" id="cd05233">
    <property type="entry name" value="SDR_c"/>
    <property type="match status" value="1"/>
</dbReference>
<dbReference type="RefSeq" id="XP_007405231.1">
    <property type="nucleotide sequence ID" value="XM_007405169.1"/>
</dbReference>
<feature type="domain" description="Ketoreductase" evidence="4">
    <location>
        <begin position="40"/>
        <end position="235"/>
    </location>
</feature>
<dbReference type="FunFam" id="3.40.50.720:FF:000084">
    <property type="entry name" value="Short-chain dehydrogenase reductase"/>
    <property type="match status" value="1"/>
</dbReference>
<dbReference type="GO" id="GO:0016616">
    <property type="term" value="F:oxidoreductase activity, acting on the CH-OH group of donors, NAD or NADP as acceptor"/>
    <property type="evidence" value="ECO:0007669"/>
    <property type="project" value="TreeGrafter"/>
</dbReference>
<dbReference type="InterPro" id="IPR036291">
    <property type="entry name" value="NAD(P)-bd_dom_sf"/>
</dbReference>
<keyword evidence="6" id="KW-1185">Reference proteome</keyword>
<evidence type="ECO:0000313" key="5">
    <source>
        <dbReference type="EMBL" id="EGG11596.1"/>
    </source>
</evidence>